<reference evidence="1 2" key="1">
    <citation type="submission" date="2023-10" db="EMBL/GenBank/DDBJ databases">
        <authorList>
            <person name="Robby Concha-Eloko"/>
            <person name="Pilar Barberan- Martinez"/>
            <person name="Rafael Sanjuan"/>
            <person name="Pilar Domingo-Calap"/>
        </authorList>
    </citation>
    <scope>NUCLEOTIDE SEQUENCE [LARGE SCALE GENOMIC DNA]</scope>
</reference>
<evidence type="ECO:0000313" key="1">
    <source>
        <dbReference type="EMBL" id="CAK6596297.1"/>
    </source>
</evidence>
<organism evidence="1 2">
    <name type="scientific">Klebsiella phage vB_Kpl_K44PH129C1</name>
    <dbReference type="NCBI Taxonomy" id="3071657"/>
    <lineage>
        <taxon>Viruses</taxon>
        <taxon>Duplodnaviria</taxon>
        <taxon>Heunggongvirae</taxon>
        <taxon>Uroviricota</taxon>
        <taxon>Caudoviricetes</taxon>
        <taxon>Autographivirales</taxon>
        <taxon>Autosignataviridae</taxon>
        <taxon>Molineuxvirinae</taxon>
        <taxon>Ulipvirus</taxon>
        <taxon>Ulipvirus K44PH129C1</taxon>
    </lineage>
</organism>
<protein>
    <submittedName>
        <fullName evidence="1">Acetyl-CoA acetyltransferase</fullName>
    </submittedName>
</protein>
<sequence>MSTAIHENAYYRMPLTGKTDRKQEKSISLALMVPVLPESEHISELPDVINDATKSGKQRGAMAMDFHHILYIATGSKPDSAWIKVSRNNIITPA</sequence>
<keyword evidence="2" id="KW-1185">Reference proteome</keyword>
<gene>
    <name evidence="1" type="ORF">K44PH129C1_LOCUS3</name>
</gene>
<accession>A0AAV1ME58</accession>
<name>A0AAV1ME58_9CAUD</name>
<dbReference type="Proteomes" id="UP001497442">
    <property type="component" value="Chromosome"/>
</dbReference>
<proteinExistence type="predicted"/>
<dbReference type="EMBL" id="OY978837">
    <property type="protein sequence ID" value="CAK6596297.1"/>
    <property type="molecule type" value="Genomic_DNA"/>
</dbReference>
<evidence type="ECO:0000313" key="2">
    <source>
        <dbReference type="Proteomes" id="UP001497442"/>
    </source>
</evidence>